<feature type="region of interest" description="Disordered" evidence="1">
    <location>
        <begin position="1"/>
        <end position="30"/>
    </location>
</feature>
<reference evidence="2" key="2">
    <citation type="journal article" date="2015" name="Data Brief">
        <title>Shoot transcriptome of the giant reed, Arundo donax.</title>
        <authorList>
            <person name="Barrero R.A."/>
            <person name="Guerrero F.D."/>
            <person name="Moolhuijzen P."/>
            <person name="Goolsby J.A."/>
            <person name="Tidwell J."/>
            <person name="Bellgard S.E."/>
            <person name="Bellgard M.I."/>
        </authorList>
    </citation>
    <scope>NUCLEOTIDE SEQUENCE</scope>
    <source>
        <tissue evidence="2">Shoot tissue taken approximately 20 cm above the soil surface</tissue>
    </source>
</reference>
<proteinExistence type="predicted"/>
<protein>
    <submittedName>
        <fullName evidence="2">Uncharacterized protein</fullName>
    </submittedName>
</protein>
<dbReference type="EMBL" id="GBRH01173269">
    <property type="protein sequence ID" value="JAE24627.1"/>
    <property type="molecule type" value="Transcribed_RNA"/>
</dbReference>
<reference evidence="2" key="1">
    <citation type="submission" date="2014-09" db="EMBL/GenBank/DDBJ databases">
        <authorList>
            <person name="Magalhaes I.L.F."/>
            <person name="Oliveira U."/>
            <person name="Santos F.R."/>
            <person name="Vidigal T.H.D.A."/>
            <person name="Brescovit A.D."/>
            <person name="Santos A.J."/>
        </authorList>
    </citation>
    <scope>NUCLEOTIDE SEQUENCE</scope>
    <source>
        <tissue evidence="2">Shoot tissue taken approximately 20 cm above the soil surface</tissue>
    </source>
</reference>
<evidence type="ECO:0000313" key="2">
    <source>
        <dbReference type="EMBL" id="JAE24627.1"/>
    </source>
</evidence>
<feature type="compositionally biased region" description="Low complexity" evidence="1">
    <location>
        <begin position="20"/>
        <end position="30"/>
    </location>
</feature>
<dbReference type="AlphaFoldDB" id="A0A0A9GJJ9"/>
<organism evidence="2">
    <name type="scientific">Arundo donax</name>
    <name type="common">Giant reed</name>
    <name type="synonym">Donax arundinaceus</name>
    <dbReference type="NCBI Taxonomy" id="35708"/>
    <lineage>
        <taxon>Eukaryota</taxon>
        <taxon>Viridiplantae</taxon>
        <taxon>Streptophyta</taxon>
        <taxon>Embryophyta</taxon>
        <taxon>Tracheophyta</taxon>
        <taxon>Spermatophyta</taxon>
        <taxon>Magnoliopsida</taxon>
        <taxon>Liliopsida</taxon>
        <taxon>Poales</taxon>
        <taxon>Poaceae</taxon>
        <taxon>PACMAD clade</taxon>
        <taxon>Arundinoideae</taxon>
        <taxon>Arundineae</taxon>
        <taxon>Arundo</taxon>
    </lineage>
</organism>
<sequence length="30" mass="2744">MVVVAPGAGGVRRPRPAPEPAAAAGGTACG</sequence>
<evidence type="ECO:0000256" key="1">
    <source>
        <dbReference type="SAM" id="MobiDB-lite"/>
    </source>
</evidence>
<accession>A0A0A9GJJ9</accession>
<name>A0A0A9GJJ9_ARUDO</name>